<dbReference type="InterPro" id="IPR003768">
    <property type="entry name" value="ScpA"/>
</dbReference>
<dbReference type="Pfam" id="PF02616">
    <property type="entry name" value="SMC_ScpA"/>
    <property type="match status" value="1"/>
</dbReference>
<protein>
    <recommendedName>
        <fullName evidence="2">Segregation and condensation protein A</fullName>
    </recommendedName>
</protein>
<name>A0A382CIL1_9ZZZZ</name>
<accession>A0A382CIL1</accession>
<organism evidence="1">
    <name type="scientific">marine metagenome</name>
    <dbReference type="NCBI Taxonomy" id="408172"/>
    <lineage>
        <taxon>unclassified sequences</taxon>
        <taxon>metagenomes</taxon>
        <taxon>ecological metagenomes</taxon>
    </lineage>
</organism>
<dbReference type="Gene3D" id="1.10.10.580">
    <property type="entry name" value="Structural maintenance of chromosome 1. Chain E"/>
    <property type="match status" value="1"/>
</dbReference>
<sequence>MFSEENNTSPYNDGQFNILLNGYEGPIDLLLELSRKQKVDLSEISILDLAEQYLKFIENYNTIHLEIAADYLVMAAWLTYLKSRLLLPKDETTEEYTPEELEEALRYQLQRLESMQNISKKLYAKPLIGRDIFYGGSIEGINIKYNITYTSTIYDLLNSYSIILKKNEQINHLTINPSELYSVDQAIQRLKSIFGSITEWTNFMNLIPKFGQNQIVNKSSITSNFVASLELAKNGFIDVKQNETFGNIFLKSRKR</sequence>
<gene>
    <name evidence="1" type="ORF">METZ01_LOCUS178047</name>
</gene>
<reference evidence="1" key="1">
    <citation type="submission" date="2018-05" db="EMBL/GenBank/DDBJ databases">
        <authorList>
            <person name="Lanie J.A."/>
            <person name="Ng W.-L."/>
            <person name="Kazmierczak K.M."/>
            <person name="Andrzejewski T.M."/>
            <person name="Davidsen T.M."/>
            <person name="Wayne K.J."/>
            <person name="Tettelin H."/>
            <person name="Glass J.I."/>
            <person name="Rusch D."/>
            <person name="Podicherti R."/>
            <person name="Tsui H.-C.T."/>
            <person name="Winkler M.E."/>
        </authorList>
    </citation>
    <scope>NUCLEOTIDE SEQUENCE</scope>
</reference>
<dbReference type="AlphaFoldDB" id="A0A382CIL1"/>
<evidence type="ECO:0008006" key="2">
    <source>
        <dbReference type="Google" id="ProtNLM"/>
    </source>
</evidence>
<dbReference type="Gene3D" id="6.10.250.2410">
    <property type="match status" value="1"/>
</dbReference>
<evidence type="ECO:0000313" key="1">
    <source>
        <dbReference type="EMBL" id="SVB25193.1"/>
    </source>
</evidence>
<proteinExistence type="predicted"/>
<dbReference type="PANTHER" id="PTHR33969">
    <property type="entry name" value="SEGREGATION AND CONDENSATION PROTEIN A"/>
    <property type="match status" value="1"/>
</dbReference>
<dbReference type="PANTHER" id="PTHR33969:SF2">
    <property type="entry name" value="SEGREGATION AND CONDENSATION PROTEIN A"/>
    <property type="match status" value="1"/>
</dbReference>
<dbReference type="InterPro" id="IPR023093">
    <property type="entry name" value="ScpA-like_C"/>
</dbReference>
<dbReference type="EMBL" id="UINC01034404">
    <property type="protein sequence ID" value="SVB25193.1"/>
    <property type="molecule type" value="Genomic_DNA"/>
</dbReference>